<evidence type="ECO:0000256" key="1">
    <source>
        <dbReference type="ARBA" id="ARBA00022729"/>
    </source>
</evidence>
<evidence type="ECO:0000313" key="4">
    <source>
        <dbReference type="EMBL" id="OWJ78206.1"/>
    </source>
</evidence>
<dbReference type="Pfam" id="PF04355">
    <property type="entry name" value="BamE"/>
    <property type="match status" value="1"/>
</dbReference>
<evidence type="ECO:0000256" key="2">
    <source>
        <dbReference type="ARBA" id="ARBA00023136"/>
    </source>
</evidence>
<reference evidence="4 5" key="1">
    <citation type="submission" date="2016-12" db="EMBL/GenBank/DDBJ databases">
        <title>Comparison of Traditional DNA-DNA Hybridization with In Silico Genomic Analysis.</title>
        <authorList>
            <person name="Nicholson A.C."/>
            <person name="Humrighouse B.W."/>
            <person name="Graziano J."/>
            <person name="Lasker B."/>
            <person name="Whitney A.M."/>
            <person name="Mcquiston J.R."/>
        </authorList>
    </citation>
    <scope>NUCLEOTIDE SEQUENCE [LARGE SCALE GENOMIC DNA]</scope>
    <source>
        <strain evidence="4 5">H2240</strain>
    </source>
</reference>
<dbReference type="Gene3D" id="3.30.1450.10">
    <property type="match status" value="1"/>
</dbReference>
<gene>
    <name evidence="4" type="ORF">CDV49_09640</name>
</gene>
<dbReference type="PROSITE" id="PS51257">
    <property type="entry name" value="PROKAR_LIPOPROTEIN"/>
    <property type="match status" value="1"/>
</dbReference>
<keyword evidence="2" id="KW-0472">Membrane</keyword>
<accession>A0A212ABX8</accession>
<dbReference type="OrthoDB" id="7203955at2"/>
<keyword evidence="1" id="KW-0732">Signal</keyword>
<dbReference type="InterPro" id="IPR037873">
    <property type="entry name" value="BamE-like"/>
</dbReference>
<keyword evidence="5" id="KW-1185">Reference proteome</keyword>
<sequence length="166" mass="18302">MGTLGSKRQGDGMVKLRYLAWRSVACLALPFLVACSPVYRDHGYVPTEHELEQVRVGVDTRETVAQSIGQPSTHGVMGDSAWYFVQDRFRNYGALAPENVDRQVLAISFAPSGHVANIERFGLQDGNVVVLSRRVTESGISNVSFVTQLLRNLGTPSLDQILPEDR</sequence>
<dbReference type="AlphaFoldDB" id="A0A212ABX8"/>
<proteinExistence type="predicted"/>
<evidence type="ECO:0000313" key="5">
    <source>
        <dbReference type="Proteomes" id="UP000196878"/>
    </source>
</evidence>
<dbReference type="GO" id="GO:0019867">
    <property type="term" value="C:outer membrane"/>
    <property type="evidence" value="ECO:0007669"/>
    <property type="project" value="InterPro"/>
</dbReference>
<dbReference type="Proteomes" id="UP000196878">
    <property type="component" value="Unassembled WGS sequence"/>
</dbReference>
<evidence type="ECO:0000259" key="3">
    <source>
        <dbReference type="Pfam" id="PF04355"/>
    </source>
</evidence>
<protein>
    <submittedName>
        <fullName evidence="4">Cell envelope protein SmpA</fullName>
    </submittedName>
</protein>
<dbReference type="EMBL" id="NIPW01000012">
    <property type="protein sequence ID" value="OWJ78206.1"/>
    <property type="molecule type" value="Genomic_DNA"/>
</dbReference>
<name>A0A212ABX8_9RHOB</name>
<keyword evidence="4" id="KW-0261">Viral envelope protein</keyword>
<dbReference type="InterPro" id="IPR007450">
    <property type="entry name" value="BamE_dom"/>
</dbReference>
<feature type="domain" description="Outer membrane protein assembly factor BamE" evidence="3">
    <location>
        <begin position="43"/>
        <end position="118"/>
    </location>
</feature>
<keyword evidence="4" id="KW-0946">Virion</keyword>
<comment type="caution">
    <text evidence="4">The sequence shown here is derived from an EMBL/GenBank/DDBJ whole genome shotgun (WGS) entry which is preliminary data.</text>
</comment>
<organism evidence="4 5">
    <name type="scientific">Haematobacter genomosp. 1</name>
    <dbReference type="NCBI Taxonomy" id="366618"/>
    <lineage>
        <taxon>Bacteria</taxon>
        <taxon>Pseudomonadati</taxon>
        <taxon>Pseudomonadota</taxon>
        <taxon>Alphaproteobacteria</taxon>
        <taxon>Rhodobacterales</taxon>
        <taxon>Paracoccaceae</taxon>
        <taxon>Haematobacter</taxon>
    </lineage>
</organism>